<reference evidence="3" key="1">
    <citation type="journal article" date="2023" name="Mol. Phylogenet. Evol.">
        <title>Genome-scale phylogeny and comparative genomics of the fungal order Sordariales.</title>
        <authorList>
            <person name="Hensen N."/>
            <person name="Bonometti L."/>
            <person name="Westerberg I."/>
            <person name="Brannstrom I.O."/>
            <person name="Guillou S."/>
            <person name="Cros-Aarteil S."/>
            <person name="Calhoun S."/>
            <person name="Haridas S."/>
            <person name="Kuo A."/>
            <person name="Mondo S."/>
            <person name="Pangilinan J."/>
            <person name="Riley R."/>
            <person name="LaButti K."/>
            <person name="Andreopoulos B."/>
            <person name="Lipzen A."/>
            <person name="Chen C."/>
            <person name="Yan M."/>
            <person name="Daum C."/>
            <person name="Ng V."/>
            <person name="Clum A."/>
            <person name="Steindorff A."/>
            <person name="Ohm R.A."/>
            <person name="Martin F."/>
            <person name="Silar P."/>
            <person name="Natvig D.O."/>
            <person name="Lalanne C."/>
            <person name="Gautier V."/>
            <person name="Ament-Velasquez S.L."/>
            <person name="Kruys A."/>
            <person name="Hutchinson M.I."/>
            <person name="Powell A.J."/>
            <person name="Barry K."/>
            <person name="Miller A.N."/>
            <person name="Grigoriev I.V."/>
            <person name="Debuchy R."/>
            <person name="Gladieux P."/>
            <person name="Hiltunen Thoren M."/>
            <person name="Johannesson H."/>
        </authorList>
    </citation>
    <scope>NUCLEOTIDE SEQUENCE [LARGE SCALE GENOMIC DNA]</scope>
    <source>
        <strain evidence="3">CBS 340.73</strain>
    </source>
</reference>
<evidence type="ECO:0000256" key="1">
    <source>
        <dbReference type="SAM" id="MobiDB-lite"/>
    </source>
</evidence>
<feature type="compositionally biased region" description="Polar residues" evidence="1">
    <location>
        <begin position="186"/>
        <end position="201"/>
    </location>
</feature>
<sequence length="314" mass="34438">MPNPFRRLQQQAGNLLPGMGGLSGLVTQAGASANELLSTAGPRARLANCIFDSLEGAGRLAKVAAIKANRAIDAVSSAMRPSIDSDEWENIDDVFPSESELAEDALEEQTKALNSSEELAWARDKEDALVAKYGWYKSELRGLSSDRAKNLQREQILQRQIQDTQKQLRILRKHITRLEVHKPPNASKSTASSQRRTSKITAAQVFKNPEIPTSDCDPSAPQHALSTVQSKRKILSEEAKPTSHSSAFQPAPVEGQPRKGTTSKPFAARLQVTRFRPSNNEATDESSDEVERESSEGDPSDSSIEVRKYCQPGF</sequence>
<feature type="compositionally biased region" description="Acidic residues" evidence="1">
    <location>
        <begin position="282"/>
        <end position="299"/>
    </location>
</feature>
<dbReference type="Proteomes" id="UP001303473">
    <property type="component" value="Unassembled WGS sequence"/>
</dbReference>
<dbReference type="AlphaFoldDB" id="A0AAN6N4P5"/>
<evidence type="ECO:0000313" key="2">
    <source>
        <dbReference type="EMBL" id="KAK3937733.1"/>
    </source>
</evidence>
<protein>
    <submittedName>
        <fullName evidence="2">Uncharacterized protein</fullName>
    </submittedName>
</protein>
<gene>
    <name evidence="2" type="ORF">QBC46DRAFT_344262</name>
</gene>
<proteinExistence type="predicted"/>
<comment type="caution">
    <text evidence="2">The sequence shown here is derived from an EMBL/GenBank/DDBJ whole genome shotgun (WGS) entry which is preliminary data.</text>
</comment>
<accession>A0AAN6N4P5</accession>
<evidence type="ECO:0000313" key="3">
    <source>
        <dbReference type="Proteomes" id="UP001303473"/>
    </source>
</evidence>
<keyword evidence="3" id="KW-1185">Reference proteome</keyword>
<name>A0AAN6N4P5_9PEZI</name>
<dbReference type="EMBL" id="MU853846">
    <property type="protein sequence ID" value="KAK3937733.1"/>
    <property type="molecule type" value="Genomic_DNA"/>
</dbReference>
<feature type="region of interest" description="Disordered" evidence="1">
    <location>
        <begin position="177"/>
        <end position="314"/>
    </location>
</feature>
<organism evidence="2 3">
    <name type="scientific">Diplogelasinospora grovesii</name>
    <dbReference type="NCBI Taxonomy" id="303347"/>
    <lineage>
        <taxon>Eukaryota</taxon>
        <taxon>Fungi</taxon>
        <taxon>Dikarya</taxon>
        <taxon>Ascomycota</taxon>
        <taxon>Pezizomycotina</taxon>
        <taxon>Sordariomycetes</taxon>
        <taxon>Sordariomycetidae</taxon>
        <taxon>Sordariales</taxon>
        <taxon>Diplogelasinosporaceae</taxon>
        <taxon>Diplogelasinospora</taxon>
    </lineage>
</organism>